<dbReference type="InterPro" id="IPR036570">
    <property type="entry name" value="HORMA_dom_sf"/>
</dbReference>
<keyword evidence="2 3" id="KW-0072">Autophagy</keyword>
<dbReference type="OrthoDB" id="70161at2759"/>
<feature type="compositionally biased region" description="Polar residues" evidence="4">
    <location>
        <begin position="362"/>
        <end position="371"/>
    </location>
</feature>
<accession>A0A2G8S1B1</accession>
<dbReference type="GO" id="GO:0000407">
    <property type="term" value="C:phagophore assembly site"/>
    <property type="evidence" value="ECO:0007669"/>
    <property type="project" value="TreeGrafter"/>
</dbReference>
<gene>
    <name evidence="6" type="ORF">GSI_10707</name>
</gene>
<evidence type="ECO:0000313" key="6">
    <source>
        <dbReference type="EMBL" id="PIL27556.1"/>
    </source>
</evidence>
<dbReference type="GO" id="GO:0000423">
    <property type="term" value="P:mitophagy"/>
    <property type="evidence" value="ECO:0007669"/>
    <property type="project" value="TreeGrafter"/>
</dbReference>
<feature type="compositionally biased region" description="Basic and acidic residues" evidence="4">
    <location>
        <begin position="597"/>
        <end position="606"/>
    </location>
</feature>
<proteinExistence type="inferred from homology"/>
<feature type="region of interest" description="Disordered" evidence="4">
    <location>
        <begin position="268"/>
        <end position="627"/>
    </location>
</feature>
<feature type="compositionally biased region" description="Low complexity" evidence="4">
    <location>
        <begin position="281"/>
        <end position="300"/>
    </location>
</feature>
<dbReference type="GO" id="GO:1990316">
    <property type="term" value="C:Atg1/ULK1 kinase complex"/>
    <property type="evidence" value="ECO:0007669"/>
    <property type="project" value="InterPro"/>
</dbReference>
<feature type="compositionally biased region" description="Polar residues" evidence="4">
    <location>
        <begin position="271"/>
        <end position="280"/>
    </location>
</feature>
<dbReference type="InterPro" id="IPR018731">
    <property type="entry name" value="Atg13_N"/>
</dbReference>
<feature type="compositionally biased region" description="Polar residues" evidence="4">
    <location>
        <begin position="473"/>
        <end position="484"/>
    </location>
</feature>
<feature type="compositionally biased region" description="Polar residues" evidence="4">
    <location>
        <begin position="615"/>
        <end position="626"/>
    </location>
</feature>
<feature type="compositionally biased region" description="Low complexity" evidence="4">
    <location>
        <begin position="422"/>
        <end position="438"/>
    </location>
</feature>
<dbReference type="PANTHER" id="PTHR13430">
    <property type="match status" value="1"/>
</dbReference>
<comment type="similarity">
    <text evidence="1 3">Belongs to the ATG13 family. Fungi subfamily.</text>
</comment>
<dbReference type="EMBL" id="AYKW01000034">
    <property type="protein sequence ID" value="PIL27556.1"/>
    <property type="molecule type" value="Genomic_DNA"/>
</dbReference>
<dbReference type="Pfam" id="PF10033">
    <property type="entry name" value="ATG13"/>
    <property type="match status" value="1"/>
</dbReference>
<feature type="compositionally biased region" description="Polar residues" evidence="4">
    <location>
        <begin position="439"/>
        <end position="460"/>
    </location>
</feature>
<dbReference type="AlphaFoldDB" id="A0A2G8S1B1"/>
<dbReference type="Proteomes" id="UP000230002">
    <property type="component" value="Unassembled WGS sequence"/>
</dbReference>
<evidence type="ECO:0000259" key="5">
    <source>
        <dbReference type="Pfam" id="PF10033"/>
    </source>
</evidence>
<feature type="domain" description="Autophagy-related protein 13 N-terminal" evidence="5">
    <location>
        <begin position="13"/>
        <end position="245"/>
    </location>
</feature>
<sequence length="771" mass="82025">MSNETQKADQIAHRLYSKLSLVVNHARATVEPSPTAKVDKWAFVMTARFSLQFNLETPDPELFKEHTRIYRSISASQPVPLFQLQVLLCIPELATNKVLVYTAPDSSRVRIEPTPRYIVLESWNLEYVQHRDNHHQTQDVAPSTMYKHGIPLFRSIFTLLRVLPAWKLARRLRRPVGGGRNGNFSIQLRVDGSDGDIRADEVLSLDAAPPALDPVLKKERHSLPPITHPMGELAVSVAYLTSPNFQLDTLESLFSSRFLSLEEGPDFTPTLVKNQQRDSISGSPGSLPLRTSLPTSPPRSVADRFVIPPPPAVASTSSHGHQRTTSLSSVQGIKGSPAGSPRLGNIPLPISRNFSGAGMGTSGVSDSSSIRQGAGSVGSREEVSALAARMRRESLQGRSSTESPTGVPIRRTPIGTVNAFKSQPMSSGSPSFHSPSPSLRNQSPLSNPTLPGRPSQSPTASRVPASPVGTGHNFPTSPVSTSARPSPPFMPSNLGSGRPSSVELSGSPSPRAQGKRYSSSFGQRYFTPSRTGEGSPKGSPGTGATEVDKVPAYLSSNTDDDDISAFVQEIAARKPLSRTREGSESPVAPPAHTRTSTIHEESESARSSDLAIRQRTMSTPVLTTESAVDEQLRDMKAAFMASLEGFGSRSGARREASGSTDRTASGPVSSSRRPPVDPIVYSGVGRREGPLGDSAAGAGDESPSSQQDSGVASAAGPGVGLGLPLPPAYVRPRLSSTGSGFSIASEEVLGRMDPELGGSDERRTERGPLGS</sequence>
<evidence type="ECO:0000313" key="7">
    <source>
        <dbReference type="Proteomes" id="UP000230002"/>
    </source>
</evidence>
<keyword evidence="7" id="KW-1185">Reference proteome</keyword>
<feature type="compositionally biased region" description="Basic and acidic residues" evidence="4">
    <location>
        <begin position="748"/>
        <end position="771"/>
    </location>
</feature>
<evidence type="ECO:0000256" key="4">
    <source>
        <dbReference type="SAM" id="MobiDB-lite"/>
    </source>
</evidence>
<dbReference type="PANTHER" id="PTHR13430:SF4">
    <property type="entry name" value="AUTOPHAGY-RELATED PROTEIN 13"/>
    <property type="match status" value="1"/>
</dbReference>
<dbReference type="GO" id="GO:0034727">
    <property type="term" value="P:piecemeal microautophagy of the nucleus"/>
    <property type="evidence" value="ECO:0007669"/>
    <property type="project" value="TreeGrafter"/>
</dbReference>
<evidence type="ECO:0000256" key="1">
    <source>
        <dbReference type="ARBA" id="ARBA00005246"/>
    </source>
</evidence>
<dbReference type="InterPro" id="IPR040182">
    <property type="entry name" value="ATG13"/>
</dbReference>
<feature type="region of interest" description="Disordered" evidence="4">
    <location>
        <begin position="642"/>
        <end position="771"/>
    </location>
</feature>
<evidence type="ECO:0000256" key="2">
    <source>
        <dbReference type="ARBA" id="ARBA00023006"/>
    </source>
</evidence>
<organism evidence="6 7">
    <name type="scientific">Ganoderma sinense ZZ0214-1</name>
    <dbReference type="NCBI Taxonomy" id="1077348"/>
    <lineage>
        <taxon>Eukaryota</taxon>
        <taxon>Fungi</taxon>
        <taxon>Dikarya</taxon>
        <taxon>Basidiomycota</taxon>
        <taxon>Agaricomycotina</taxon>
        <taxon>Agaricomycetes</taxon>
        <taxon>Polyporales</taxon>
        <taxon>Polyporaceae</taxon>
        <taxon>Ganoderma</taxon>
    </lineage>
</organism>
<protein>
    <recommendedName>
        <fullName evidence="3">Autophagy-related protein 13</fullName>
    </recommendedName>
</protein>
<dbReference type="GO" id="GO:0005829">
    <property type="term" value="C:cytosol"/>
    <property type="evidence" value="ECO:0007669"/>
    <property type="project" value="TreeGrafter"/>
</dbReference>
<comment type="caution">
    <text evidence="6">The sequence shown here is derived from an EMBL/GenBank/DDBJ whole genome shotgun (WGS) entry which is preliminary data.</text>
</comment>
<feature type="compositionally biased region" description="Polar residues" evidence="4">
    <location>
        <begin position="493"/>
        <end position="532"/>
    </location>
</feature>
<reference evidence="6 7" key="1">
    <citation type="journal article" date="2015" name="Sci. Rep.">
        <title>Chromosome-level genome map provides insights into diverse defense mechanisms in the medicinal fungus Ganoderma sinense.</title>
        <authorList>
            <person name="Zhu Y."/>
            <person name="Xu J."/>
            <person name="Sun C."/>
            <person name="Zhou S."/>
            <person name="Xu H."/>
            <person name="Nelson D.R."/>
            <person name="Qian J."/>
            <person name="Song J."/>
            <person name="Luo H."/>
            <person name="Xiang L."/>
            <person name="Li Y."/>
            <person name="Xu Z."/>
            <person name="Ji A."/>
            <person name="Wang L."/>
            <person name="Lu S."/>
            <person name="Hayward A."/>
            <person name="Sun W."/>
            <person name="Li X."/>
            <person name="Schwartz D.C."/>
            <person name="Wang Y."/>
            <person name="Chen S."/>
        </authorList>
    </citation>
    <scope>NUCLEOTIDE SEQUENCE [LARGE SCALE GENOMIC DNA]</scope>
    <source>
        <strain evidence="6 7">ZZ0214-1</strain>
    </source>
</reference>
<evidence type="ECO:0000256" key="3">
    <source>
        <dbReference type="RuleBase" id="RU361214"/>
    </source>
</evidence>
<name>A0A2G8S1B1_9APHY</name>
<feature type="compositionally biased region" description="Polar residues" evidence="4">
    <location>
        <begin position="314"/>
        <end position="331"/>
    </location>
</feature>
<dbReference type="GO" id="GO:0034497">
    <property type="term" value="P:protein localization to phagophore assembly site"/>
    <property type="evidence" value="ECO:0007669"/>
    <property type="project" value="TreeGrafter"/>
</dbReference>
<dbReference type="STRING" id="1077348.A0A2G8S1B1"/>
<dbReference type="Gene3D" id="3.30.900.10">
    <property type="entry name" value="HORMA domain"/>
    <property type="match status" value="1"/>
</dbReference>